<accession>A0ACC0P9A5</accession>
<organism evidence="1 2">
    <name type="scientific">Rhododendron molle</name>
    <name type="common">Chinese azalea</name>
    <name type="synonym">Azalea mollis</name>
    <dbReference type="NCBI Taxonomy" id="49168"/>
    <lineage>
        <taxon>Eukaryota</taxon>
        <taxon>Viridiplantae</taxon>
        <taxon>Streptophyta</taxon>
        <taxon>Embryophyta</taxon>
        <taxon>Tracheophyta</taxon>
        <taxon>Spermatophyta</taxon>
        <taxon>Magnoliopsida</taxon>
        <taxon>eudicotyledons</taxon>
        <taxon>Gunneridae</taxon>
        <taxon>Pentapetalae</taxon>
        <taxon>asterids</taxon>
        <taxon>Ericales</taxon>
        <taxon>Ericaceae</taxon>
        <taxon>Ericoideae</taxon>
        <taxon>Rhodoreae</taxon>
        <taxon>Rhododendron</taxon>
    </lineage>
</organism>
<dbReference type="EMBL" id="CM046391">
    <property type="protein sequence ID" value="KAI8561323.1"/>
    <property type="molecule type" value="Genomic_DNA"/>
</dbReference>
<dbReference type="Proteomes" id="UP001062846">
    <property type="component" value="Chromosome 4"/>
</dbReference>
<evidence type="ECO:0000313" key="2">
    <source>
        <dbReference type="Proteomes" id="UP001062846"/>
    </source>
</evidence>
<protein>
    <submittedName>
        <fullName evidence="1">Uncharacterized protein</fullName>
    </submittedName>
</protein>
<sequence length="57" mass="6523">METDGKALHKNEQQSVLFRASCCSIGTQKHEPWNHSDMIFYQNFCMGPLSSINFVCL</sequence>
<name>A0ACC0P9A5_RHOML</name>
<comment type="caution">
    <text evidence="1">The sequence shown here is derived from an EMBL/GenBank/DDBJ whole genome shotgun (WGS) entry which is preliminary data.</text>
</comment>
<keyword evidence="2" id="KW-1185">Reference proteome</keyword>
<proteinExistence type="predicted"/>
<evidence type="ECO:0000313" key="1">
    <source>
        <dbReference type="EMBL" id="KAI8561323.1"/>
    </source>
</evidence>
<reference evidence="1" key="1">
    <citation type="submission" date="2022-02" db="EMBL/GenBank/DDBJ databases">
        <title>Plant Genome Project.</title>
        <authorList>
            <person name="Zhang R.-G."/>
        </authorList>
    </citation>
    <scope>NUCLEOTIDE SEQUENCE</scope>
    <source>
        <strain evidence="1">AT1</strain>
    </source>
</reference>
<gene>
    <name evidence="1" type="ORF">RHMOL_Rhmol04G0330000</name>
</gene>